<dbReference type="RefSeq" id="WP_143673981.1">
    <property type="nucleotide sequence ID" value="NZ_CM003601.1"/>
</dbReference>
<organism evidence="1 2">
    <name type="scientific">Streptomyces anulatus</name>
    <name type="common">Streptomyces chrysomallus</name>
    <dbReference type="NCBI Taxonomy" id="1892"/>
    <lineage>
        <taxon>Bacteria</taxon>
        <taxon>Bacillati</taxon>
        <taxon>Actinomycetota</taxon>
        <taxon>Actinomycetes</taxon>
        <taxon>Kitasatosporales</taxon>
        <taxon>Streptomycetaceae</taxon>
        <taxon>Streptomyces</taxon>
    </lineage>
</organism>
<dbReference type="Proteomes" id="UP001431926">
    <property type="component" value="Chromosome"/>
</dbReference>
<evidence type="ECO:0000313" key="2">
    <source>
        <dbReference type="Proteomes" id="UP001431926"/>
    </source>
</evidence>
<dbReference type="EMBL" id="CP109491">
    <property type="protein sequence ID" value="WUX35359.1"/>
    <property type="molecule type" value="Genomic_DNA"/>
</dbReference>
<dbReference type="GeneID" id="65914467"/>
<evidence type="ECO:0000313" key="1">
    <source>
        <dbReference type="EMBL" id="WUX35359.1"/>
    </source>
</evidence>
<accession>A0ABZ1ZDM5</accession>
<protein>
    <submittedName>
        <fullName evidence="1">Uncharacterized protein</fullName>
    </submittedName>
</protein>
<name>A0ABZ1ZDM5_STRAQ</name>
<reference evidence="1" key="1">
    <citation type="submission" date="2022-10" db="EMBL/GenBank/DDBJ databases">
        <title>The complete genomes of actinobacterial strains from the NBC collection.</title>
        <authorList>
            <person name="Joergensen T.S."/>
            <person name="Alvarez Arevalo M."/>
            <person name="Sterndorff E.B."/>
            <person name="Faurdal D."/>
            <person name="Vuksanovic O."/>
            <person name="Mourched A.-S."/>
            <person name="Charusanti P."/>
            <person name="Shaw S."/>
            <person name="Blin K."/>
            <person name="Weber T."/>
        </authorList>
    </citation>
    <scope>NUCLEOTIDE SEQUENCE</scope>
    <source>
        <strain evidence="1">NBC_01436</strain>
    </source>
</reference>
<keyword evidence="2" id="KW-1185">Reference proteome</keyword>
<gene>
    <name evidence="1" type="ORF">OG367_03565</name>
</gene>
<proteinExistence type="predicted"/>
<sequence>MAADETPADIYQSTDGVYLDYANKKLPTFRRHLTVNPHYVLMGTEMSLGLGRSEQSMLATALDTEFDKFRGAMRKRYEGAITLMNNFSAGLRDVEREHREAEDDSNSIGSTLLDEFAEILSPKGK</sequence>